<proteinExistence type="predicted"/>
<dbReference type="PROSITE" id="PS00455">
    <property type="entry name" value="AMP_BINDING"/>
    <property type="match status" value="1"/>
</dbReference>
<evidence type="ECO:0000259" key="1">
    <source>
        <dbReference type="Pfam" id="PF00501"/>
    </source>
</evidence>
<dbReference type="Pfam" id="PF00501">
    <property type="entry name" value="AMP-binding"/>
    <property type="match status" value="1"/>
</dbReference>
<sequence length="482" mass="51762">MHNPFEILNFRAQVTPDFPAFFDGVSNLNFEQLHRTCVQASEKLAEAGIEPGQKVYLLLPENLAFITTMALFHRGAVSCLGLADADVPANPAFDWVISLQPDSDIQGVANISLGQEWFTAAGRNPASAPMHSYPTPDSVCRLIMTSGTTGQPKAVGLTPELIEQRLYRNHLVWGSATGNEINLMGHSSIGGFMGSIQLLQSGKPVILPANIDAFSKAISQFQVVSLLSSAMALFRLINAKALSPADLAGIREVRLAGSALTSGMVHRLKQECPVARIFNVYGSTEVGAVGMIQITHPDQVWKTAVVQPGAAAEVVDETDSPVPTGTEGIVRVRSSGMISGYMSDAADESFRDGWFYPGDRGLFRNGVLCLTGRESEVINLGGVKISPMDIESAAESVPALTDVAACQVEMPNNTEALALVYVAEAVVDIPQIAEVLKTRLPATQIPSQYFQLKEIPRNAMGKIKRRELSQMLSNSLKAQSPG</sequence>
<comment type="caution">
    <text evidence="2">The sequence shown here is derived from an EMBL/GenBank/DDBJ whole genome shotgun (WGS) entry which is preliminary data.</text>
</comment>
<organism evidence="2 3">
    <name type="scientific">Thalassolituus maritimus</name>
    <dbReference type="NCBI Taxonomy" id="484498"/>
    <lineage>
        <taxon>Bacteria</taxon>
        <taxon>Pseudomonadati</taxon>
        <taxon>Pseudomonadota</taxon>
        <taxon>Gammaproteobacteria</taxon>
        <taxon>Oceanospirillales</taxon>
        <taxon>Oceanospirillaceae</taxon>
        <taxon>Thalassolituus</taxon>
    </lineage>
</organism>
<dbReference type="Proteomes" id="UP001481413">
    <property type="component" value="Unassembled WGS sequence"/>
</dbReference>
<reference evidence="2 3" key="1">
    <citation type="submission" date="2024-04" db="EMBL/GenBank/DDBJ databases">
        <title>Draft genome sequence of Thalassolituus maritimus NBRC 116585.</title>
        <authorList>
            <person name="Miyakawa T."/>
            <person name="Kusuya Y."/>
            <person name="Miura T."/>
        </authorList>
    </citation>
    <scope>NUCLEOTIDE SEQUENCE [LARGE SCALE GENOMIC DNA]</scope>
    <source>
        <strain evidence="2 3">5NW40-0001</strain>
    </source>
</reference>
<dbReference type="Gene3D" id="3.30.300.30">
    <property type="match status" value="1"/>
</dbReference>
<dbReference type="EMBL" id="BAABWH010000002">
    <property type="protein sequence ID" value="GAA6144904.1"/>
    <property type="molecule type" value="Genomic_DNA"/>
</dbReference>
<evidence type="ECO:0000313" key="3">
    <source>
        <dbReference type="Proteomes" id="UP001481413"/>
    </source>
</evidence>
<dbReference type="RefSeq" id="WP_353293841.1">
    <property type="nucleotide sequence ID" value="NZ_BAABWH010000002.1"/>
</dbReference>
<dbReference type="CDD" id="cd04433">
    <property type="entry name" value="AFD_class_I"/>
    <property type="match status" value="1"/>
</dbReference>
<dbReference type="InterPro" id="IPR000873">
    <property type="entry name" value="AMP-dep_synth/lig_dom"/>
</dbReference>
<gene>
    <name evidence="2" type="ORF">NBRC116585_10210</name>
</gene>
<feature type="domain" description="AMP-dependent synthetase/ligase" evidence="1">
    <location>
        <begin position="127"/>
        <end position="341"/>
    </location>
</feature>
<protein>
    <recommendedName>
        <fullName evidence="1">AMP-dependent synthetase/ligase domain-containing protein</fullName>
    </recommendedName>
</protein>
<dbReference type="InterPro" id="IPR045851">
    <property type="entry name" value="AMP-bd_C_sf"/>
</dbReference>
<dbReference type="InterPro" id="IPR020845">
    <property type="entry name" value="AMP-binding_CS"/>
</dbReference>
<name>A0ABP9ZXQ8_9GAMM</name>
<dbReference type="SUPFAM" id="SSF56801">
    <property type="entry name" value="Acetyl-CoA synthetase-like"/>
    <property type="match status" value="1"/>
</dbReference>
<dbReference type="PANTHER" id="PTHR43767">
    <property type="entry name" value="LONG-CHAIN-FATTY-ACID--COA LIGASE"/>
    <property type="match status" value="1"/>
</dbReference>
<keyword evidence="3" id="KW-1185">Reference proteome</keyword>
<dbReference type="InterPro" id="IPR050237">
    <property type="entry name" value="ATP-dep_AMP-bd_enzyme"/>
</dbReference>
<dbReference type="InterPro" id="IPR042099">
    <property type="entry name" value="ANL_N_sf"/>
</dbReference>
<dbReference type="Gene3D" id="3.40.50.12780">
    <property type="entry name" value="N-terminal domain of ligase-like"/>
    <property type="match status" value="1"/>
</dbReference>
<evidence type="ECO:0000313" key="2">
    <source>
        <dbReference type="EMBL" id="GAA6144904.1"/>
    </source>
</evidence>
<accession>A0ABP9ZXQ8</accession>
<dbReference type="PANTHER" id="PTHR43767:SF1">
    <property type="entry name" value="NONRIBOSOMAL PEPTIDE SYNTHASE PES1 (EUROFUNG)-RELATED"/>
    <property type="match status" value="1"/>
</dbReference>